<protein>
    <submittedName>
        <fullName evidence="1">Uncharacterized protein</fullName>
    </submittedName>
</protein>
<dbReference type="EMBL" id="CAJNJA010042326">
    <property type="protein sequence ID" value="CAE7782927.1"/>
    <property type="molecule type" value="Genomic_DNA"/>
</dbReference>
<feature type="non-terminal residue" evidence="1">
    <location>
        <position position="54"/>
    </location>
</feature>
<accession>A0A812YDR3</accession>
<evidence type="ECO:0000313" key="2">
    <source>
        <dbReference type="Proteomes" id="UP000601435"/>
    </source>
</evidence>
<reference evidence="1" key="1">
    <citation type="submission" date="2021-02" db="EMBL/GenBank/DDBJ databases">
        <authorList>
            <person name="Dougan E. K."/>
            <person name="Rhodes N."/>
            <person name="Thang M."/>
            <person name="Chan C."/>
        </authorList>
    </citation>
    <scope>NUCLEOTIDE SEQUENCE</scope>
</reference>
<keyword evidence="2" id="KW-1185">Reference proteome</keyword>
<name>A0A812YDR3_9DINO</name>
<dbReference type="AlphaFoldDB" id="A0A812YDR3"/>
<feature type="non-terminal residue" evidence="1">
    <location>
        <position position="1"/>
    </location>
</feature>
<sequence length="54" mass="5875">ASYSSLRTNGVRSWVSENVQTARSLATAAVQKSRAAAMRQVQWSVDTTKAMTQS</sequence>
<proteinExistence type="predicted"/>
<evidence type="ECO:0000313" key="1">
    <source>
        <dbReference type="EMBL" id="CAE7782927.1"/>
    </source>
</evidence>
<dbReference type="Proteomes" id="UP000601435">
    <property type="component" value="Unassembled WGS sequence"/>
</dbReference>
<comment type="caution">
    <text evidence="1">The sequence shown here is derived from an EMBL/GenBank/DDBJ whole genome shotgun (WGS) entry which is preliminary data.</text>
</comment>
<organism evidence="1 2">
    <name type="scientific">Symbiodinium necroappetens</name>
    <dbReference type="NCBI Taxonomy" id="1628268"/>
    <lineage>
        <taxon>Eukaryota</taxon>
        <taxon>Sar</taxon>
        <taxon>Alveolata</taxon>
        <taxon>Dinophyceae</taxon>
        <taxon>Suessiales</taxon>
        <taxon>Symbiodiniaceae</taxon>
        <taxon>Symbiodinium</taxon>
    </lineage>
</organism>
<gene>
    <name evidence="1" type="ORF">SNEC2469_LOCUS22952</name>
</gene>